<dbReference type="Pfam" id="PF20230">
    <property type="entry name" value="DUF6588"/>
    <property type="match status" value="1"/>
</dbReference>
<feature type="chain" id="PRO_5011614888" description="Outer membrane protein beta-barrel domain-containing protein" evidence="1">
    <location>
        <begin position="24"/>
        <end position="338"/>
    </location>
</feature>
<dbReference type="InterPro" id="IPR046495">
    <property type="entry name" value="DUF6588"/>
</dbReference>
<evidence type="ECO:0008006" key="4">
    <source>
        <dbReference type="Google" id="ProtNLM"/>
    </source>
</evidence>
<evidence type="ECO:0000313" key="3">
    <source>
        <dbReference type="Proteomes" id="UP000199296"/>
    </source>
</evidence>
<proteinExistence type="predicted"/>
<accession>A0A1G7WFF6</accession>
<name>A0A1G7WFF6_9FLAO</name>
<protein>
    <recommendedName>
        <fullName evidence="4">Outer membrane protein beta-barrel domain-containing protein</fullName>
    </recommendedName>
</protein>
<reference evidence="2 3" key="1">
    <citation type="submission" date="2016-10" db="EMBL/GenBank/DDBJ databases">
        <authorList>
            <person name="de Groot N.N."/>
        </authorList>
    </citation>
    <scope>NUCLEOTIDE SEQUENCE [LARGE SCALE GENOMIC DNA]</scope>
    <source>
        <strain evidence="2 3">DSM 19803</strain>
    </source>
</reference>
<gene>
    <name evidence="2" type="ORF">SAMN04488027_105191</name>
</gene>
<dbReference type="EMBL" id="FNCW01000005">
    <property type="protein sequence ID" value="SDG70692.1"/>
    <property type="molecule type" value="Genomic_DNA"/>
</dbReference>
<evidence type="ECO:0000313" key="2">
    <source>
        <dbReference type="EMBL" id="SDG70692.1"/>
    </source>
</evidence>
<organism evidence="2 3">
    <name type="scientific">Psychroflexus sediminis</name>
    <dbReference type="NCBI Taxonomy" id="470826"/>
    <lineage>
        <taxon>Bacteria</taxon>
        <taxon>Pseudomonadati</taxon>
        <taxon>Bacteroidota</taxon>
        <taxon>Flavobacteriia</taxon>
        <taxon>Flavobacteriales</taxon>
        <taxon>Flavobacteriaceae</taxon>
        <taxon>Psychroflexus</taxon>
    </lineage>
</organism>
<dbReference type="Proteomes" id="UP000199296">
    <property type="component" value="Unassembled WGS sequence"/>
</dbReference>
<dbReference type="OrthoDB" id="9775382at2"/>
<dbReference type="STRING" id="470826.SAMN04488027_105191"/>
<keyword evidence="1" id="KW-0732">Signal</keyword>
<dbReference type="RefSeq" id="WP_093367449.1">
    <property type="nucleotide sequence ID" value="NZ_FNCW01000005.1"/>
</dbReference>
<keyword evidence="3" id="KW-1185">Reference proteome</keyword>
<feature type="signal peptide" evidence="1">
    <location>
        <begin position="1"/>
        <end position="23"/>
    </location>
</feature>
<sequence length="338" mass="36846">MKALKFYFSIGLLISFLTSYSQSGIESLLSAGLEDANRFTNAYTKPGSDAVIYGLSNGWYNTAKVKSLGGFEISIIGGISQIRENNTSFALNENDYNALRFESGPAIQQVGTVFGQNSPDVRMNIIEANQNIATLTLPQGLASENIDYLPNLMLQGSVGLLFSTELKLRFLPEVETKDVTAQFYGAGLQHEFTNWIPGFKVLPIAISGFVGYNKFESEYRFSEQSTLISGSNQSVVTDIDSWHYALVASTKLPVINFYGSIGTVSGSADTRLKGEYVINTGVSEVAGTSIVDPLRTTSSVDGFRATLGTKLTLAFFRLNIDYSFQEFNSLNVGINFGI</sequence>
<dbReference type="AlphaFoldDB" id="A0A1G7WFF6"/>
<evidence type="ECO:0000256" key="1">
    <source>
        <dbReference type="SAM" id="SignalP"/>
    </source>
</evidence>